<evidence type="ECO:0000313" key="2">
    <source>
        <dbReference type="Proteomes" id="UP001064489"/>
    </source>
</evidence>
<keyword evidence="2" id="KW-1185">Reference proteome</keyword>
<organism evidence="1 2">
    <name type="scientific">Acer negundo</name>
    <name type="common">Box elder</name>
    <dbReference type="NCBI Taxonomy" id="4023"/>
    <lineage>
        <taxon>Eukaryota</taxon>
        <taxon>Viridiplantae</taxon>
        <taxon>Streptophyta</taxon>
        <taxon>Embryophyta</taxon>
        <taxon>Tracheophyta</taxon>
        <taxon>Spermatophyta</taxon>
        <taxon>Magnoliopsida</taxon>
        <taxon>eudicotyledons</taxon>
        <taxon>Gunneridae</taxon>
        <taxon>Pentapetalae</taxon>
        <taxon>rosids</taxon>
        <taxon>malvids</taxon>
        <taxon>Sapindales</taxon>
        <taxon>Sapindaceae</taxon>
        <taxon>Hippocastanoideae</taxon>
        <taxon>Acereae</taxon>
        <taxon>Acer</taxon>
    </lineage>
</organism>
<sequence length="101" mass="10446">MASVPVRFMFSFGNGGSETGGDSGYDSSIPVSIGSSSSDGSVSVLVSTIYGGKAVEAELEVELEVNDEGKVNGHWFLVLVVWSTAVTCDGRGWPLVASGRV</sequence>
<evidence type="ECO:0000313" key="1">
    <source>
        <dbReference type="EMBL" id="KAI9178492.1"/>
    </source>
</evidence>
<protein>
    <submittedName>
        <fullName evidence="1">Uncharacterized protein</fullName>
    </submittedName>
</protein>
<name>A0AAD5IWW4_ACENE</name>
<reference evidence="1" key="1">
    <citation type="journal article" date="2022" name="Plant J.">
        <title>Strategies of tolerance reflected in two North American maple genomes.</title>
        <authorList>
            <person name="McEvoy S.L."/>
            <person name="Sezen U.U."/>
            <person name="Trouern-Trend A."/>
            <person name="McMahon S.M."/>
            <person name="Schaberg P.G."/>
            <person name="Yang J."/>
            <person name="Wegrzyn J.L."/>
            <person name="Swenson N.G."/>
        </authorList>
    </citation>
    <scope>NUCLEOTIDE SEQUENCE</scope>
    <source>
        <strain evidence="1">91603</strain>
    </source>
</reference>
<dbReference type="AlphaFoldDB" id="A0AAD5IWW4"/>
<accession>A0AAD5IWW4</accession>
<dbReference type="EMBL" id="JAJSOW010000102">
    <property type="protein sequence ID" value="KAI9178492.1"/>
    <property type="molecule type" value="Genomic_DNA"/>
</dbReference>
<proteinExistence type="predicted"/>
<dbReference type="Proteomes" id="UP001064489">
    <property type="component" value="Chromosome 5"/>
</dbReference>
<comment type="caution">
    <text evidence="1">The sequence shown here is derived from an EMBL/GenBank/DDBJ whole genome shotgun (WGS) entry which is preliminary data.</text>
</comment>
<reference evidence="1" key="2">
    <citation type="submission" date="2023-02" db="EMBL/GenBank/DDBJ databases">
        <authorList>
            <person name="Swenson N.G."/>
            <person name="Wegrzyn J.L."/>
            <person name="Mcevoy S.L."/>
        </authorList>
    </citation>
    <scope>NUCLEOTIDE SEQUENCE</scope>
    <source>
        <strain evidence="1">91603</strain>
        <tissue evidence="1">Leaf</tissue>
    </source>
</reference>
<gene>
    <name evidence="1" type="ORF">LWI28_027191</name>
</gene>